<dbReference type="AlphaFoldDB" id="A0A285PGU9"/>
<protein>
    <submittedName>
        <fullName evidence="1">Uncharacterized protein</fullName>
    </submittedName>
</protein>
<dbReference type="RefSeq" id="WP_097155321.1">
    <property type="nucleotide sequence ID" value="NZ_OBEL01000006.1"/>
</dbReference>
<dbReference type="OrthoDB" id="8448998at2"/>
<reference evidence="1 2" key="1">
    <citation type="submission" date="2017-09" db="EMBL/GenBank/DDBJ databases">
        <authorList>
            <person name="Ehlers B."/>
            <person name="Leendertz F.H."/>
        </authorList>
    </citation>
    <scope>NUCLEOTIDE SEQUENCE [LARGE SCALE GENOMIC DNA]</scope>
    <source>
        <strain evidence="1 2">DSM 18289</strain>
    </source>
</reference>
<dbReference type="EMBL" id="OBEL01000006">
    <property type="protein sequence ID" value="SNZ20945.1"/>
    <property type="molecule type" value="Genomic_DNA"/>
</dbReference>
<accession>A0A285PGU9</accession>
<keyword evidence="2" id="KW-1185">Reference proteome</keyword>
<evidence type="ECO:0000313" key="2">
    <source>
        <dbReference type="Proteomes" id="UP000219439"/>
    </source>
</evidence>
<organism evidence="1 2">
    <name type="scientific">Cohaesibacter gelatinilyticus</name>
    <dbReference type="NCBI Taxonomy" id="372072"/>
    <lineage>
        <taxon>Bacteria</taxon>
        <taxon>Pseudomonadati</taxon>
        <taxon>Pseudomonadota</taxon>
        <taxon>Alphaproteobacteria</taxon>
        <taxon>Hyphomicrobiales</taxon>
        <taxon>Cohaesibacteraceae</taxon>
    </lineage>
</organism>
<dbReference type="Proteomes" id="UP000219439">
    <property type="component" value="Unassembled WGS sequence"/>
</dbReference>
<proteinExistence type="predicted"/>
<sequence length="136" mass="15142">MNQTALGIQDLIAGLGTEAHWGNLEGLIDQFSHPSRKDASAEEQARREAERHKWLANLKSVFETEAGQHVLRQFVQTTLQRPSVTVSPETMHSLSSDQVAMISTYREGQNSIIRTILKDLAEAGYDPSNNKEKPNA</sequence>
<name>A0A285PGU9_9HYPH</name>
<evidence type="ECO:0000313" key="1">
    <source>
        <dbReference type="EMBL" id="SNZ20945.1"/>
    </source>
</evidence>
<gene>
    <name evidence="1" type="ORF">SAMN06265368_4059</name>
</gene>